<dbReference type="Proteomes" id="UP001500635">
    <property type="component" value="Unassembled WGS sequence"/>
</dbReference>
<dbReference type="EMBL" id="BAABFR010000049">
    <property type="protein sequence ID" value="GAA4396406.1"/>
    <property type="molecule type" value="Genomic_DNA"/>
</dbReference>
<accession>A0ABP8JUV8</accession>
<dbReference type="Gene3D" id="3.40.50.1820">
    <property type="entry name" value="alpha/beta hydrolase"/>
    <property type="match status" value="1"/>
</dbReference>
<dbReference type="InterPro" id="IPR020802">
    <property type="entry name" value="TesA-like"/>
</dbReference>
<comment type="caution">
    <text evidence="6">The sequence shown here is derived from an EMBL/GenBank/DDBJ whole genome shotgun (WGS) entry which is preliminary data.</text>
</comment>
<keyword evidence="3 6" id="KW-0378">Hydrolase</keyword>
<evidence type="ECO:0000259" key="5">
    <source>
        <dbReference type="SMART" id="SM00824"/>
    </source>
</evidence>
<dbReference type="InterPro" id="IPR029058">
    <property type="entry name" value="AB_hydrolase_fold"/>
</dbReference>
<comment type="catalytic activity">
    <reaction evidence="4">
        <text>a fatty acyl-CoA + H2O = a fatty acid + CoA + H(+)</text>
        <dbReference type="Rhea" id="RHEA:16781"/>
        <dbReference type="ChEBI" id="CHEBI:15377"/>
        <dbReference type="ChEBI" id="CHEBI:15378"/>
        <dbReference type="ChEBI" id="CHEBI:28868"/>
        <dbReference type="ChEBI" id="CHEBI:57287"/>
        <dbReference type="ChEBI" id="CHEBI:77636"/>
    </reaction>
</comment>
<dbReference type="GO" id="GO:0016787">
    <property type="term" value="F:hydrolase activity"/>
    <property type="evidence" value="ECO:0007669"/>
    <property type="project" value="UniProtKB-KW"/>
</dbReference>
<evidence type="ECO:0000256" key="1">
    <source>
        <dbReference type="ARBA" id="ARBA00007169"/>
    </source>
</evidence>
<dbReference type="RefSeq" id="WP_344997489.1">
    <property type="nucleotide sequence ID" value="NZ_BAABFR010000049.1"/>
</dbReference>
<evidence type="ECO:0000256" key="2">
    <source>
        <dbReference type="ARBA" id="ARBA00015007"/>
    </source>
</evidence>
<dbReference type="InterPro" id="IPR012223">
    <property type="entry name" value="TEII"/>
</dbReference>
<dbReference type="PANTHER" id="PTHR11487">
    <property type="entry name" value="THIOESTERASE"/>
    <property type="match status" value="1"/>
</dbReference>
<feature type="domain" description="Thioesterase TesA-like" evidence="5">
    <location>
        <begin position="26"/>
        <end position="245"/>
    </location>
</feature>
<evidence type="ECO:0000256" key="3">
    <source>
        <dbReference type="ARBA" id="ARBA00022801"/>
    </source>
</evidence>
<protein>
    <recommendedName>
        <fullName evidence="2">Thioesterase TesA</fullName>
    </recommendedName>
</protein>
<keyword evidence="7" id="KW-1185">Reference proteome</keyword>
<dbReference type="PANTHER" id="PTHR11487:SF0">
    <property type="entry name" value="S-ACYL FATTY ACID SYNTHASE THIOESTERASE, MEDIUM CHAIN"/>
    <property type="match status" value="1"/>
</dbReference>
<evidence type="ECO:0000313" key="6">
    <source>
        <dbReference type="EMBL" id="GAA4396406.1"/>
    </source>
</evidence>
<sequence length="249" mass="26045">MPVNRGWVRRFHPGPEDSGRIVVVMPHAGSGASAYRLLSQGLSESVEVRVIQYPGRQDRMAEPALESISAIAAGAVAELAPETAGREVILFGHSMGALVAFEATRLLERAGTRVARLVVSAAVPPSEVAGLPEHPTDDEGLLAHMAVLNGSDASVLASDAIMRMALPAMRADFTAFDAYTCAPGVTVAAPVTVLGGREDPAVPVGRLHGWEDHTTAEAEVTVFPGGHFYLNEQLPRVAAAITVGVGATR</sequence>
<gene>
    <name evidence="6" type="ORF">GCM10023147_30680</name>
</gene>
<dbReference type="Pfam" id="PF00975">
    <property type="entry name" value="Thioesterase"/>
    <property type="match status" value="1"/>
</dbReference>
<dbReference type="SUPFAM" id="SSF53474">
    <property type="entry name" value="alpha/beta-Hydrolases"/>
    <property type="match status" value="1"/>
</dbReference>
<dbReference type="SMART" id="SM00824">
    <property type="entry name" value="PKS_TE"/>
    <property type="match status" value="1"/>
</dbReference>
<organism evidence="6 7">
    <name type="scientific">Tsukamurella soli</name>
    <dbReference type="NCBI Taxonomy" id="644556"/>
    <lineage>
        <taxon>Bacteria</taxon>
        <taxon>Bacillati</taxon>
        <taxon>Actinomycetota</taxon>
        <taxon>Actinomycetes</taxon>
        <taxon>Mycobacteriales</taxon>
        <taxon>Tsukamurellaceae</taxon>
        <taxon>Tsukamurella</taxon>
    </lineage>
</organism>
<dbReference type="InterPro" id="IPR001031">
    <property type="entry name" value="Thioesterase"/>
</dbReference>
<comment type="similarity">
    <text evidence="1">Belongs to the thioesterase family.</text>
</comment>
<reference evidence="7" key="1">
    <citation type="journal article" date="2019" name="Int. J. Syst. Evol. Microbiol.">
        <title>The Global Catalogue of Microorganisms (GCM) 10K type strain sequencing project: providing services to taxonomists for standard genome sequencing and annotation.</title>
        <authorList>
            <consortium name="The Broad Institute Genomics Platform"/>
            <consortium name="The Broad Institute Genome Sequencing Center for Infectious Disease"/>
            <person name="Wu L."/>
            <person name="Ma J."/>
        </authorList>
    </citation>
    <scope>NUCLEOTIDE SEQUENCE [LARGE SCALE GENOMIC DNA]</scope>
    <source>
        <strain evidence="7">JCM 17688</strain>
    </source>
</reference>
<name>A0ABP8JUV8_9ACTN</name>
<proteinExistence type="inferred from homology"/>
<evidence type="ECO:0000313" key="7">
    <source>
        <dbReference type="Proteomes" id="UP001500635"/>
    </source>
</evidence>
<evidence type="ECO:0000256" key="4">
    <source>
        <dbReference type="ARBA" id="ARBA00024293"/>
    </source>
</evidence>